<dbReference type="eggNOG" id="ENOG502SJ7Y">
    <property type="taxonomic scope" value="Eukaryota"/>
</dbReference>
<proteinExistence type="predicted"/>
<dbReference type="OrthoDB" id="3945550at2759"/>
<feature type="compositionally biased region" description="Polar residues" evidence="1">
    <location>
        <begin position="565"/>
        <end position="576"/>
    </location>
</feature>
<dbReference type="Gene3D" id="3.80.10.10">
    <property type="entry name" value="Ribonuclease Inhibitor"/>
    <property type="match status" value="1"/>
</dbReference>
<sequence>MNHLPPEILRQICLSVCHLAHSFSAFSRLNHTCYEIAAPLFYQRLSIKFWDAQSLRKTVSELTEGGQGRQFVKHARNLSVICLNPGVLLLKGWSNYRQWERDWQPLAALVARLCHLAEIEFLVRNDFPISLQEAISQHHPKCQLKIFWPQNVTSSVPGLKNQTCPRVRKIMSNDDFAGIDINLLRLEGLHTLSVQIPSRSDSKGRWVEIDEMLPFLLLAPNLKHLLLRKSSTAHRLPVAMLKQEWHNLAVSTQPVPVSSLHSISIGESGPPENILLKLASIAAGLLPNLERLSISTNGRGWRCPDLKSDDDIGVSAIRAFNPLVYLHLRGFRSAFSLNQIVQRHGPSLKGLIIVPCIRDKGRTEEDSGYKYPELDAFGISQLAKSCPQLEELRLPIKRSIGGQEECEMYKAVGGFSNLHSLVLDLHFDPRPRPVDPTHEVETSVLQKIFVNAAMDEKLALQIWHLISSNQASRRLQNLRVVPFGLEFLPNDEHRLLDWFSRSFLITRYNFQNVGVPTIREIGKREREIINQSRFQGSDERSVPERLAQILSNVWPSEPVNGWESGRSSSPLQPNDA</sequence>
<dbReference type="Proteomes" id="UP000000724">
    <property type="component" value="Contig Pc00c15"/>
</dbReference>
<protein>
    <submittedName>
        <fullName evidence="2">Pc15g00850 protein</fullName>
    </submittedName>
</protein>
<feature type="region of interest" description="Disordered" evidence="1">
    <location>
        <begin position="555"/>
        <end position="576"/>
    </location>
</feature>
<evidence type="ECO:0000313" key="2">
    <source>
        <dbReference type="EMBL" id="CAP82971.1"/>
    </source>
</evidence>
<dbReference type="EMBL" id="AM920430">
    <property type="protein sequence ID" value="CAP82971.1"/>
    <property type="molecule type" value="Genomic_DNA"/>
</dbReference>
<dbReference type="VEuPathDB" id="FungiDB:PCH_Pc15g00850"/>
<dbReference type="AlphaFoldDB" id="B6H6N0"/>
<dbReference type="BioCyc" id="PCHR:PC15G00850-MONOMER"/>
<dbReference type="OMA" id="LWREDDI"/>
<reference evidence="2 3" key="1">
    <citation type="journal article" date="2008" name="Nat. Biotechnol.">
        <title>Genome sequencing and analysis of the filamentous fungus Penicillium chrysogenum.</title>
        <authorList>
            <person name="van den Berg M.A."/>
            <person name="Albang R."/>
            <person name="Albermann K."/>
            <person name="Badger J.H."/>
            <person name="Daran J.-M."/>
            <person name="Driessen A.J.M."/>
            <person name="Garcia-Estrada C."/>
            <person name="Fedorova N.D."/>
            <person name="Harris D.M."/>
            <person name="Heijne W.H.M."/>
            <person name="Joardar V.S."/>
            <person name="Kiel J.A.K.W."/>
            <person name="Kovalchuk A."/>
            <person name="Martin J.F."/>
            <person name="Nierman W.C."/>
            <person name="Nijland J.G."/>
            <person name="Pronk J.T."/>
            <person name="Roubos J.A."/>
            <person name="van der Klei I.J."/>
            <person name="van Peij N.N.M.E."/>
            <person name="Veenhuis M."/>
            <person name="von Doehren H."/>
            <person name="Wagner C."/>
            <person name="Wortman J.R."/>
            <person name="Bovenberg R.A.L."/>
        </authorList>
    </citation>
    <scope>NUCLEOTIDE SEQUENCE [LARGE SCALE GENOMIC DNA]</scope>
    <source>
        <strain evidence="3">ATCC 28089 / DSM 1075 / NRRL 1951 / Wisconsin 54-1255</strain>
    </source>
</reference>
<name>B6H6N0_PENRW</name>
<organism evidence="2 3">
    <name type="scientific">Penicillium rubens (strain ATCC 28089 / DSM 1075 / NRRL 1951 / Wisconsin 54-1255)</name>
    <name type="common">Penicillium chrysogenum</name>
    <dbReference type="NCBI Taxonomy" id="500485"/>
    <lineage>
        <taxon>Eukaryota</taxon>
        <taxon>Fungi</taxon>
        <taxon>Dikarya</taxon>
        <taxon>Ascomycota</taxon>
        <taxon>Pezizomycotina</taxon>
        <taxon>Eurotiomycetes</taxon>
        <taxon>Eurotiomycetidae</taxon>
        <taxon>Eurotiales</taxon>
        <taxon>Aspergillaceae</taxon>
        <taxon>Penicillium</taxon>
        <taxon>Penicillium chrysogenum species complex</taxon>
    </lineage>
</organism>
<gene>
    <name evidence="2" type="ORF">Pc15g00850</name>
    <name evidence="2" type="ORF">PCH_Pc15g00850</name>
</gene>
<dbReference type="InterPro" id="IPR032675">
    <property type="entry name" value="LRR_dom_sf"/>
</dbReference>
<dbReference type="HOGENOM" id="CLU_024672_2_0_1"/>
<evidence type="ECO:0000313" key="3">
    <source>
        <dbReference type="Proteomes" id="UP000000724"/>
    </source>
</evidence>
<evidence type="ECO:0000256" key="1">
    <source>
        <dbReference type="SAM" id="MobiDB-lite"/>
    </source>
</evidence>
<keyword evidence="3" id="KW-1185">Reference proteome</keyword>
<dbReference type="STRING" id="500485.B6H6N0"/>
<dbReference type="SUPFAM" id="SSF52047">
    <property type="entry name" value="RNI-like"/>
    <property type="match status" value="1"/>
</dbReference>
<accession>B6H6N0</accession>